<dbReference type="EMBL" id="CP000505">
    <property type="protein sequence ID" value="ABL78365.1"/>
    <property type="molecule type" value="Genomic_DNA"/>
</dbReference>
<name>A1RYT5_THEPD</name>
<dbReference type="KEGG" id="tpe:Tpen_0965"/>
<dbReference type="STRING" id="368408.Tpen_0965"/>
<dbReference type="AlphaFoldDB" id="A1RYT5"/>
<accession>A1RYT5</accession>
<organism evidence="1 2">
    <name type="scientific">Thermofilum pendens (strain DSM 2475 / Hrk 5)</name>
    <dbReference type="NCBI Taxonomy" id="368408"/>
    <lineage>
        <taxon>Archaea</taxon>
        <taxon>Thermoproteota</taxon>
        <taxon>Thermoprotei</taxon>
        <taxon>Thermofilales</taxon>
        <taxon>Thermofilaceae</taxon>
        <taxon>Thermofilum</taxon>
    </lineage>
</organism>
<sequence>MSPVVNVAKLDGFLVCLPAPGRMLPGVVKASSVSLDGVRLEAPPGGELLVAPRHLEVRGGRRGLRVEIRGREPFAVGLARVSQGYYVLAPLGGSECWKAFSMGLGEGFGLMEFIYPLGVKNTVV</sequence>
<evidence type="ECO:0000313" key="2">
    <source>
        <dbReference type="Proteomes" id="UP000000641"/>
    </source>
</evidence>
<dbReference type="RefSeq" id="WP_011752630.1">
    <property type="nucleotide sequence ID" value="NC_008698.1"/>
</dbReference>
<proteinExistence type="predicted"/>
<gene>
    <name evidence="1" type="ordered locus">Tpen_0965</name>
</gene>
<dbReference type="GeneID" id="4600439"/>
<protein>
    <submittedName>
        <fullName evidence="1">Uncharacterized protein</fullName>
    </submittedName>
</protein>
<evidence type="ECO:0000313" key="1">
    <source>
        <dbReference type="EMBL" id="ABL78365.1"/>
    </source>
</evidence>
<keyword evidence="2" id="KW-1185">Reference proteome</keyword>
<dbReference type="EnsemblBacteria" id="ABL78365">
    <property type="protein sequence ID" value="ABL78365"/>
    <property type="gene ID" value="Tpen_0965"/>
</dbReference>
<dbReference type="Proteomes" id="UP000000641">
    <property type="component" value="Chromosome"/>
</dbReference>
<dbReference type="HOGENOM" id="CLU_1998850_0_0_2"/>
<reference evidence="2" key="1">
    <citation type="journal article" date="2008" name="J. Bacteriol.">
        <title>Genome sequence of Thermofilum pendens reveals an exceptional loss of biosynthetic pathways without genome reduction.</title>
        <authorList>
            <person name="Anderson I."/>
            <person name="Rodriguez J."/>
            <person name="Susanti D."/>
            <person name="Porat I."/>
            <person name="Reich C."/>
            <person name="Ulrich L.E."/>
            <person name="Elkins J.G."/>
            <person name="Mavromatis K."/>
            <person name="Lykidis A."/>
            <person name="Kim E."/>
            <person name="Thompson L.S."/>
            <person name="Nolan M."/>
            <person name="Land M."/>
            <person name="Copeland A."/>
            <person name="Lapidus A."/>
            <person name="Lucas S."/>
            <person name="Detter C."/>
            <person name="Zhulin I.B."/>
            <person name="Olsen G.J."/>
            <person name="Whitman W."/>
            <person name="Mukhopadhyay B."/>
            <person name="Bristow J."/>
            <person name="Kyrpides N."/>
        </authorList>
    </citation>
    <scope>NUCLEOTIDE SEQUENCE [LARGE SCALE GENOMIC DNA]</scope>
    <source>
        <strain evidence="2">DSM 2475 / Hrk 5</strain>
    </source>
</reference>